<dbReference type="AlphaFoldDB" id="A0A6A6D8S9"/>
<name>A0A6A6D8S9_9PEZI</name>
<protein>
    <submittedName>
        <fullName evidence="1">Uncharacterized protein</fullName>
    </submittedName>
</protein>
<organism evidence="1 2">
    <name type="scientific">Zopfia rhizophila CBS 207.26</name>
    <dbReference type="NCBI Taxonomy" id="1314779"/>
    <lineage>
        <taxon>Eukaryota</taxon>
        <taxon>Fungi</taxon>
        <taxon>Dikarya</taxon>
        <taxon>Ascomycota</taxon>
        <taxon>Pezizomycotina</taxon>
        <taxon>Dothideomycetes</taxon>
        <taxon>Dothideomycetes incertae sedis</taxon>
        <taxon>Zopfiaceae</taxon>
        <taxon>Zopfia</taxon>
    </lineage>
</organism>
<reference evidence="1" key="1">
    <citation type="journal article" date="2020" name="Stud. Mycol.">
        <title>101 Dothideomycetes genomes: a test case for predicting lifestyles and emergence of pathogens.</title>
        <authorList>
            <person name="Haridas S."/>
            <person name="Albert R."/>
            <person name="Binder M."/>
            <person name="Bloem J."/>
            <person name="Labutti K."/>
            <person name="Salamov A."/>
            <person name="Andreopoulos B."/>
            <person name="Baker S."/>
            <person name="Barry K."/>
            <person name="Bills G."/>
            <person name="Bluhm B."/>
            <person name="Cannon C."/>
            <person name="Castanera R."/>
            <person name="Culley D."/>
            <person name="Daum C."/>
            <person name="Ezra D."/>
            <person name="Gonzalez J."/>
            <person name="Henrissat B."/>
            <person name="Kuo A."/>
            <person name="Liang C."/>
            <person name="Lipzen A."/>
            <person name="Lutzoni F."/>
            <person name="Magnuson J."/>
            <person name="Mondo S."/>
            <person name="Nolan M."/>
            <person name="Ohm R."/>
            <person name="Pangilinan J."/>
            <person name="Park H.-J."/>
            <person name="Ramirez L."/>
            <person name="Alfaro M."/>
            <person name="Sun H."/>
            <person name="Tritt A."/>
            <person name="Yoshinaga Y."/>
            <person name="Zwiers L.-H."/>
            <person name="Turgeon B."/>
            <person name="Goodwin S."/>
            <person name="Spatafora J."/>
            <person name="Crous P."/>
            <person name="Grigoriev I."/>
        </authorList>
    </citation>
    <scope>NUCLEOTIDE SEQUENCE</scope>
    <source>
        <strain evidence="1">CBS 207.26</strain>
    </source>
</reference>
<evidence type="ECO:0000313" key="1">
    <source>
        <dbReference type="EMBL" id="KAF2174898.1"/>
    </source>
</evidence>
<dbReference type="Proteomes" id="UP000800200">
    <property type="component" value="Unassembled WGS sequence"/>
</dbReference>
<proteinExistence type="predicted"/>
<evidence type="ECO:0000313" key="2">
    <source>
        <dbReference type="Proteomes" id="UP000800200"/>
    </source>
</evidence>
<sequence>MIFLSGRRTFRSTEAFRMWKRNRLLFQHQSRCHLITDHNSNTHRIFYLRAPITMSLRRGNFPRGRLERLFRGGHLTGNSTVAGIFSHLYDAITSLPRQLPSHL</sequence>
<dbReference type="EMBL" id="ML994761">
    <property type="protein sequence ID" value="KAF2174898.1"/>
    <property type="molecule type" value="Genomic_DNA"/>
</dbReference>
<accession>A0A6A6D8S9</accession>
<gene>
    <name evidence="1" type="ORF">K469DRAFT_96306</name>
</gene>
<keyword evidence="2" id="KW-1185">Reference proteome</keyword>